<proteinExistence type="predicted"/>
<name>A0A942SZ75_9BACI</name>
<sequence>MAAWAAWALGSVARAETRARYALDLRSDDPLAGLVLRSVLAGARPAWERR</sequence>
<accession>A0A942SZ75</accession>
<dbReference type="AlphaFoldDB" id="A0A942SZ75"/>
<comment type="caution">
    <text evidence="1">The sequence shown here is derived from an EMBL/GenBank/DDBJ whole genome shotgun (WGS) entry which is preliminary data.</text>
</comment>
<gene>
    <name evidence="1" type="ORF">KHB02_17370</name>
</gene>
<dbReference type="EMBL" id="JAGYPE010000003">
    <property type="protein sequence ID" value="MBS4183165.1"/>
    <property type="molecule type" value="Genomic_DNA"/>
</dbReference>
<protein>
    <submittedName>
        <fullName evidence="1">Uncharacterized protein</fullName>
    </submittedName>
</protein>
<reference evidence="1" key="1">
    <citation type="submission" date="2021-05" db="EMBL/GenBank/DDBJ databases">
        <title>Novel Bacillus species.</title>
        <authorList>
            <person name="Liu G."/>
        </authorList>
    </citation>
    <scope>NUCLEOTIDE SEQUENCE</scope>
    <source>
        <strain evidence="1">FJAT-50051</strain>
    </source>
</reference>
<evidence type="ECO:0000313" key="1">
    <source>
        <dbReference type="EMBL" id="MBS4183165.1"/>
    </source>
</evidence>
<organism evidence="1">
    <name type="scientific">Neobacillus citreus</name>
    <dbReference type="NCBI Taxonomy" id="2833578"/>
    <lineage>
        <taxon>Bacteria</taxon>
        <taxon>Bacillati</taxon>
        <taxon>Bacillota</taxon>
        <taxon>Bacilli</taxon>
        <taxon>Bacillales</taxon>
        <taxon>Bacillaceae</taxon>
        <taxon>Neobacillus</taxon>
    </lineage>
</organism>